<dbReference type="PROSITE" id="PS51257">
    <property type="entry name" value="PROKAR_LIPOPROTEIN"/>
    <property type="match status" value="1"/>
</dbReference>
<feature type="region of interest" description="Disordered" evidence="1">
    <location>
        <begin position="146"/>
        <end position="170"/>
    </location>
</feature>
<gene>
    <name evidence="3" type="ORF">Focb16_v006228</name>
</gene>
<feature type="chain" id="PRO_5021964818" description="SRCR domain-containing protein" evidence="2">
    <location>
        <begin position="22"/>
        <end position="258"/>
    </location>
</feature>
<evidence type="ECO:0000256" key="2">
    <source>
        <dbReference type="SAM" id="SignalP"/>
    </source>
</evidence>
<name>A0A559LI15_FUSOC</name>
<evidence type="ECO:0000256" key="1">
    <source>
        <dbReference type="SAM" id="MobiDB-lite"/>
    </source>
</evidence>
<dbReference type="Proteomes" id="UP000320707">
    <property type="component" value="Unassembled WGS sequence"/>
</dbReference>
<dbReference type="AlphaFoldDB" id="A0A559LI15"/>
<dbReference type="EMBL" id="SRMI01000003">
    <property type="protein sequence ID" value="TVY73907.1"/>
    <property type="molecule type" value="Genomic_DNA"/>
</dbReference>
<evidence type="ECO:0008006" key="5">
    <source>
        <dbReference type="Google" id="ProtNLM"/>
    </source>
</evidence>
<organism evidence="3 4">
    <name type="scientific">Fusarium oxysporum f. sp. cubense</name>
    <dbReference type="NCBI Taxonomy" id="61366"/>
    <lineage>
        <taxon>Eukaryota</taxon>
        <taxon>Fungi</taxon>
        <taxon>Dikarya</taxon>
        <taxon>Ascomycota</taxon>
        <taxon>Pezizomycotina</taxon>
        <taxon>Sordariomycetes</taxon>
        <taxon>Hypocreomycetidae</taxon>
        <taxon>Hypocreales</taxon>
        <taxon>Nectriaceae</taxon>
        <taxon>Fusarium</taxon>
        <taxon>Fusarium oxysporum species complex</taxon>
    </lineage>
</organism>
<accession>A0A559LI15</accession>
<evidence type="ECO:0000313" key="4">
    <source>
        <dbReference type="Proteomes" id="UP000320707"/>
    </source>
</evidence>
<evidence type="ECO:0000313" key="3">
    <source>
        <dbReference type="EMBL" id="TVY73907.1"/>
    </source>
</evidence>
<comment type="caution">
    <text evidence="3">The sequence shown here is derived from an EMBL/GenBank/DDBJ whole genome shotgun (WGS) entry which is preliminary data.</text>
</comment>
<keyword evidence="2" id="KW-0732">Signal</keyword>
<protein>
    <recommendedName>
        <fullName evidence="5">SRCR domain-containing protein</fullName>
    </recommendedName>
</protein>
<sequence length="258" mass="28797">MAKSLKLLMLIACMFIACTRAKIIVDSSLKGVDILHEQHKRASTNPSTNELSPRALPVTRRNLGQSICADHDVRAGKRITQEWKLSRASCSNDKDFHVTCRQHIPNNGQLKEEDDRCSTTETCGEESYTNIWGAVSTDVFCQSNDEDREDSWSTSSSETGKTVCGPGLTNKDLRPIPEGNEKLSISIQFYNGMNAGKRRTSVGKAWLQSNKKGIIKTLYSVNGLFWRGILNPSETMQACFVRASTDDAFVAYEDWTTF</sequence>
<reference evidence="3 4" key="1">
    <citation type="journal article" date="2019" name="Microbiol. Resour. Announc.">
        <title>High-quality draft genome sequence of Fusarium oxysporum f. sp. cubense strain 160527, a causal agent of Panama disease.</title>
        <authorList>
            <person name="Asai S."/>
            <person name="Ayukawa Y."/>
            <person name="Gan P."/>
            <person name="Masuda S."/>
            <person name="Komatsu K."/>
            <person name="Shirasu K."/>
            <person name="Arie T."/>
        </authorList>
    </citation>
    <scope>NUCLEOTIDE SEQUENCE [LARGE SCALE GENOMIC DNA]</scope>
    <source>
        <strain evidence="3 4">160527</strain>
    </source>
</reference>
<proteinExistence type="predicted"/>
<feature type="signal peptide" evidence="2">
    <location>
        <begin position="1"/>
        <end position="21"/>
    </location>
</feature>